<keyword evidence="1" id="KW-0808">Transferase</keyword>
<keyword evidence="1" id="KW-0489">Methyltransferase</keyword>
<organism evidence="1 2">
    <name type="scientific">Papillibacter cinnamivorans DSM 12816</name>
    <dbReference type="NCBI Taxonomy" id="1122930"/>
    <lineage>
        <taxon>Bacteria</taxon>
        <taxon>Bacillati</taxon>
        <taxon>Bacillota</taxon>
        <taxon>Clostridia</taxon>
        <taxon>Eubacteriales</taxon>
        <taxon>Oscillospiraceae</taxon>
        <taxon>Papillibacter</taxon>
    </lineage>
</organism>
<dbReference type="RefSeq" id="WP_084233950.1">
    <property type="nucleotide sequence ID" value="NZ_FWXW01000002.1"/>
</dbReference>
<dbReference type="GO" id="GO:0032259">
    <property type="term" value="P:methylation"/>
    <property type="evidence" value="ECO:0007669"/>
    <property type="project" value="UniProtKB-KW"/>
</dbReference>
<dbReference type="PANTHER" id="PTHR38451:SF1">
    <property type="entry name" value="TRNA (ADENINE(22)-N(1))-METHYLTRANSFERASE"/>
    <property type="match status" value="1"/>
</dbReference>
<evidence type="ECO:0000313" key="2">
    <source>
        <dbReference type="Proteomes" id="UP000192790"/>
    </source>
</evidence>
<evidence type="ECO:0000313" key="1">
    <source>
        <dbReference type="EMBL" id="SMC50955.1"/>
    </source>
</evidence>
<dbReference type="SUPFAM" id="SSF53335">
    <property type="entry name" value="S-adenosyl-L-methionine-dependent methyltransferases"/>
    <property type="match status" value="1"/>
</dbReference>
<dbReference type="OrthoDB" id="5881184at2"/>
<gene>
    <name evidence="1" type="ORF">SAMN02745168_1315</name>
</gene>
<dbReference type="Proteomes" id="UP000192790">
    <property type="component" value="Unassembled WGS sequence"/>
</dbReference>
<dbReference type="AlphaFoldDB" id="A0A1W1ZQZ0"/>
<sequence>METRRPELSARLSAVAEWVPPGARAADIGTDHGFLPVWLMLCGSAERVIATDLRPEPLSRAVKTAERYGLGDRIEFRLCDGLSGILPEEADTVIIAGMGGETIASILEAASWTREGKRLILQPMSKLPDLRGWLAGAGYAISREKLVRERGKIRTILLAGGGKTPPMTPARLAAGFSRPEAGEPGLPEEYLAELSRKTERALLGLARSGKPEDAGRAEQYRQVLEGLAELKKEWSICRR</sequence>
<keyword evidence="2" id="KW-1185">Reference proteome</keyword>
<dbReference type="EMBL" id="FWXW01000002">
    <property type="protein sequence ID" value="SMC50955.1"/>
    <property type="molecule type" value="Genomic_DNA"/>
</dbReference>
<dbReference type="GO" id="GO:0160105">
    <property type="term" value="F:tRNA (adenine(22)-N1)-methyltransferase activity"/>
    <property type="evidence" value="ECO:0007669"/>
    <property type="project" value="InterPro"/>
</dbReference>
<reference evidence="1 2" key="1">
    <citation type="submission" date="2017-04" db="EMBL/GenBank/DDBJ databases">
        <authorList>
            <person name="Afonso C.L."/>
            <person name="Miller P.J."/>
            <person name="Scott M.A."/>
            <person name="Spackman E."/>
            <person name="Goraichik I."/>
            <person name="Dimitrov K.M."/>
            <person name="Suarez D.L."/>
            <person name="Swayne D.E."/>
        </authorList>
    </citation>
    <scope>NUCLEOTIDE SEQUENCE [LARGE SCALE GENOMIC DNA]</scope>
    <source>
        <strain evidence="1 2">DSM 12816</strain>
    </source>
</reference>
<protein>
    <submittedName>
        <fullName evidence="1">tRNA (Adenine22-N1)-methyltransferase</fullName>
    </submittedName>
</protein>
<dbReference type="PANTHER" id="PTHR38451">
    <property type="entry name" value="TRNA (ADENINE(22)-N(1))-METHYLTRANSFERASE"/>
    <property type="match status" value="1"/>
</dbReference>
<dbReference type="Pfam" id="PF12847">
    <property type="entry name" value="Methyltransf_18"/>
    <property type="match status" value="1"/>
</dbReference>
<accession>A0A1W1ZQZ0</accession>
<dbReference type="PIRSF" id="PIRSF018637">
    <property type="entry name" value="TrmK"/>
    <property type="match status" value="1"/>
</dbReference>
<dbReference type="CDD" id="cd02440">
    <property type="entry name" value="AdoMet_MTases"/>
    <property type="match status" value="1"/>
</dbReference>
<dbReference type="STRING" id="1122930.SAMN02745168_1315"/>
<name>A0A1W1ZQZ0_9FIRM</name>
<dbReference type="InterPro" id="IPR006901">
    <property type="entry name" value="TrmK"/>
</dbReference>
<dbReference type="Gene3D" id="3.40.50.150">
    <property type="entry name" value="Vaccinia Virus protein VP39"/>
    <property type="match status" value="1"/>
</dbReference>
<dbReference type="InterPro" id="IPR029063">
    <property type="entry name" value="SAM-dependent_MTases_sf"/>
</dbReference>
<proteinExistence type="predicted"/>